<evidence type="ECO:0000313" key="2">
    <source>
        <dbReference type="EMBL" id="MFC7750168.1"/>
    </source>
</evidence>
<dbReference type="Gene3D" id="1.10.1740.10">
    <property type="match status" value="1"/>
</dbReference>
<dbReference type="Pfam" id="PF04542">
    <property type="entry name" value="Sigma70_r2"/>
    <property type="match status" value="1"/>
</dbReference>
<evidence type="ECO:0000259" key="1">
    <source>
        <dbReference type="Pfam" id="PF04542"/>
    </source>
</evidence>
<proteinExistence type="predicted"/>
<organism evidence="2 3">
    <name type="scientific">Paenibacillus thermoaerophilus</name>
    <dbReference type="NCBI Taxonomy" id="1215385"/>
    <lineage>
        <taxon>Bacteria</taxon>
        <taxon>Bacillati</taxon>
        <taxon>Bacillota</taxon>
        <taxon>Bacilli</taxon>
        <taxon>Bacillales</taxon>
        <taxon>Paenibacillaceae</taxon>
        <taxon>Paenibacillus</taxon>
    </lineage>
</organism>
<accession>A0ABW2V4K6</accession>
<dbReference type="SUPFAM" id="SSF88946">
    <property type="entry name" value="Sigma2 domain of RNA polymerase sigma factors"/>
    <property type="match status" value="1"/>
</dbReference>
<evidence type="ECO:0000313" key="3">
    <source>
        <dbReference type="Proteomes" id="UP001596528"/>
    </source>
</evidence>
<sequence length="95" mass="10714">MNIAKDHGTAEEVAQETFLKALRHPPGVDSEAQFVAWVKVVARNLTRNAIRQRNKFRLGEDLEGIAARLSCHKATTEQRSRRSCCCSMFANASRR</sequence>
<feature type="domain" description="RNA polymerase sigma-70 region 2" evidence="1">
    <location>
        <begin position="3"/>
        <end position="55"/>
    </location>
</feature>
<keyword evidence="3" id="KW-1185">Reference proteome</keyword>
<dbReference type="Proteomes" id="UP001596528">
    <property type="component" value="Unassembled WGS sequence"/>
</dbReference>
<comment type="caution">
    <text evidence="2">The sequence shown here is derived from an EMBL/GenBank/DDBJ whole genome shotgun (WGS) entry which is preliminary data.</text>
</comment>
<name>A0ABW2V4K6_9BACL</name>
<dbReference type="RefSeq" id="WP_379252843.1">
    <property type="nucleotide sequence ID" value="NZ_JBHTGQ010000020.1"/>
</dbReference>
<gene>
    <name evidence="2" type="ORF">ACFQWB_09530</name>
</gene>
<dbReference type="EMBL" id="JBHTGQ010000020">
    <property type="protein sequence ID" value="MFC7750168.1"/>
    <property type="molecule type" value="Genomic_DNA"/>
</dbReference>
<protein>
    <submittedName>
        <fullName evidence="2">RNA polymerase sigma factor</fullName>
    </submittedName>
</protein>
<dbReference type="InterPro" id="IPR007627">
    <property type="entry name" value="RNA_pol_sigma70_r2"/>
</dbReference>
<dbReference type="InterPro" id="IPR013325">
    <property type="entry name" value="RNA_pol_sigma_r2"/>
</dbReference>
<reference evidence="3" key="1">
    <citation type="journal article" date="2019" name="Int. J. Syst. Evol. Microbiol.">
        <title>The Global Catalogue of Microorganisms (GCM) 10K type strain sequencing project: providing services to taxonomists for standard genome sequencing and annotation.</title>
        <authorList>
            <consortium name="The Broad Institute Genomics Platform"/>
            <consortium name="The Broad Institute Genome Sequencing Center for Infectious Disease"/>
            <person name="Wu L."/>
            <person name="Ma J."/>
        </authorList>
    </citation>
    <scope>NUCLEOTIDE SEQUENCE [LARGE SCALE GENOMIC DNA]</scope>
    <source>
        <strain evidence="3">JCM 18657</strain>
    </source>
</reference>